<dbReference type="EMBL" id="JAVXZY010000002">
    <property type="protein sequence ID" value="MDT8998763.1"/>
    <property type="molecule type" value="Genomic_DNA"/>
</dbReference>
<dbReference type="SUPFAM" id="SSF53850">
    <property type="entry name" value="Periplasmic binding protein-like II"/>
    <property type="match status" value="1"/>
</dbReference>
<dbReference type="PANTHER" id="PTHR38834:SF3">
    <property type="entry name" value="SOLUTE-BINDING PROTEIN FAMILY 3_N-TERMINAL DOMAIN-CONTAINING PROTEIN"/>
    <property type="match status" value="1"/>
</dbReference>
<protein>
    <submittedName>
        <fullName evidence="2">Transporter substrate-binding domain-containing protein</fullName>
    </submittedName>
</protein>
<proteinExistence type="predicted"/>
<sequence length="229" mass="25508">MAPPCLAAETELQWVAGELPPFAWIGPGGAPQGYASELALAMAQKLGRKPELQFFPWARAVRMTAEGENFGVFPLARTPDREAGFRWLIPLMRVDYSFFVKRSQGATGNLLELRRQRVGVLRGSPIIKNLQAEGFKQITEAKDYKDLLRMLQQGMIAAIYAGTPMLQAAIDQAGLSREDFLISAQLGSAELYMGASLKLSEAEAQRWLRAYEQLQAEGTVKELQQRYLK</sequence>
<organism evidence="2 3">
    <name type="scientific">Roseateles aquae</name>
    <dbReference type="NCBI Taxonomy" id="3077235"/>
    <lineage>
        <taxon>Bacteria</taxon>
        <taxon>Pseudomonadati</taxon>
        <taxon>Pseudomonadota</taxon>
        <taxon>Betaproteobacteria</taxon>
        <taxon>Burkholderiales</taxon>
        <taxon>Sphaerotilaceae</taxon>
        <taxon>Roseateles</taxon>
    </lineage>
</organism>
<dbReference type="InterPro" id="IPR001638">
    <property type="entry name" value="Solute-binding_3/MltF_N"/>
</dbReference>
<gene>
    <name evidence="2" type="ORF">RQP53_05710</name>
</gene>
<dbReference type="Proteomes" id="UP001246372">
    <property type="component" value="Unassembled WGS sequence"/>
</dbReference>
<comment type="caution">
    <text evidence="2">The sequence shown here is derived from an EMBL/GenBank/DDBJ whole genome shotgun (WGS) entry which is preliminary data.</text>
</comment>
<name>A0ABU3P864_9BURK</name>
<dbReference type="SMART" id="SM00062">
    <property type="entry name" value="PBPb"/>
    <property type="match status" value="1"/>
</dbReference>
<dbReference type="PANTHER" id="PTHR38834">
    <property type="entry name" value="PERIPLASMIC SUBSTRATE BINDING PROTEIN FAMILY 3"/>
    <property type="match status" value="1"/>
</dbReference>
<evidence type="ECO:0000313" key="2">
    <source>
        <dbReference type="EMBL" id="MDT8998763.1"/>
    </source>
</evidence>
<evidence type="ECO:0000259" key="1">
    <source>
        <dbReference type="SMART" id="SM00062"/>
    </source>
</evidence>
<accession>A0ABU3P864</accession>
<dbReference type="RefSeq" id="WP_315649269.1">
    <property type="nucleotide sequence ID" value="NZ_JAVXZY010000002.1"/>
</dbReference>
<evidence type="ECO:0000313" key="3">
    <source>
        <dbReference type="Proteomes" id="UP001246372"/>
    </source>
</evidence>
<feature type="domain" description="Solute-binding protein family 3/N-terminal" evidence="1">
    <location>
        <begin position="11"/>
        <end position="229"/>
    </location>
</feature>
<dbReference type="Pfam" id="PF00497">
    <property type="entry name" value="SBP_bac_3"/>
    <property type="match status" value="1"/>
</dbReference>
<dbReference type="Gene3D" id="3.40.190.10">
    <property type="entry name" value="Periplasmic binding protein-like II"/>
    <property type="match status" value="2"/>
</dbReference>
<reference evidence="2" key="1">
    <citation type="submission" date="2023-09" db="EMBL/GenBank/DDBJ databases">
        <title>Paucibacter sp. APW11 Genome sequencing and assembly.</title>
        <authorList>
            <person name="Kim I."/>
        </authorList>
    </citation>
    <scope>NUCLEOTIDE SEQUENCE</scope>
    <source>
        <strain evidence="2">APW11</strain>
    </source>
</reference>
<keyword evidence="3" id="KW-1185">Reference proteome</keyword>